<keyword evidence="1" id="KW-0732">Signal</keyword>
<dbReference type="EMBL" id="JADXDR010000106">
    <property type="protein sequence ID" value="KAI7839197.1"/>
    <property type="molecule type" value="Genomic_DNA"/>
</dbReference>
<name>A0AAD5H4M3_9CHLO</name>
<gene>
    <name evidence="2" type="ORF">COHA_007086</name>
</gene>
<comment type="caution">
    <text evidence="2">The sequence shown here is derived from an EMBL/GenBank/DDBJ whole genome shotgun (WGS) entry which is preliminary data.</text>
</comment>
<keyword evidence="3" id="KW-1185">Reference proteome</keyword>
<protein>
    <submittedName>
        <fullName evidence="2">Uncharacterized protein</fullName>
    </submittedName>
</protein>
<sequence>MSTNTALLGLIALALAGCACAQFTAAQVKALPACQNTDVEMFAVKVSQPACATWLQAAMNSPCPADCAEALEAAGEECFAAFIVFQYDYLGVPVSLDVATSYTNSTFYACATGQANTVEAEVALGGAAFANIPSCASADLEAAITSSGNCGTQTLIANLLAGDRCSPACIEAVKAYGQDCLLDQVVAVVEKLRPGGGEAARPQIKSALSTCIGSTRRLLHESSQLGQLELGRAALAALAAANPTLRFF</sequence>
<reference evidence="2" key="1">
    <citation type="submission" date="2020-11" db="EMBL/GenBank/DDBJ databases">
        <title>Chlorella ohadii genome sequencing and assembly.</title>
        <authorList>
            <person name="Murik O."/>
            <person name="Treves H."/>
            <person name="Kedem I."/>
            <person name="Shotland Y."/>
            <person name="Kaplan A."/>
        </authorList>
    </citation>
    <scope>NUCLEOTIDE SEQUENCE</scope>
    <source>
        <strain evidence="2">1</strain>
    </source>
</reference>
<dbReference type="Proteomes" id="UP001205105">
    <property type="component" value="Unassembled WGS sequence"/>
</dbReference>
<feature type="signal peptide" evidence="1">
    <location>
        <begin position="1"/>
        <end position="21"/>
    </location>
</feature>
<dbReference type="AlphaFoldDB" id="A0AAD5H4M3"/>
<organism evidence="2 3">
    <name type="scientific">Chlorella ohadii</name>
    <dbReference type="NCBI Taxonomy" id="2649997"/>
    <lineage>
        <taxon>Eukaryota</taxon>
        <taxon>Viridiplantae</taxon>
        <taxon>Chlorophyta</taxon>
        <taxon>core chlorophytes</taxon>
        <taxon>Trebouxiophyceae</taxon>
        <taxon>Chlorellales</taxon>
        <taxon>Chlorellaceae</taxon>
        <taxon>Chlorella clade</taxon>
        <taxon>Chlorella</taxon>
    </lineage>
</organism>
<evidence type="ECO:0000256" key="1">
    <source>
        <dbReference type="SAM" id="SignalP"/>
    </source>
</evidence>
<evidence type="ECO:0000313" key="3">
    <source>
        <dbReference type="Proteomes" id="UP001205105"/>
    </source>
</evidence>
<evidence type="ECO:0000313" key="2">
    <source>
        <dbReference type="EMBL" id="KAI7839197.1"/>
    </source>
</evidence>
<feature type="chain" id="PRO_5042242903" evidence="1">
    <location>
        <begin position="22"/>
        <end position="248"/>
    </location>
</feature>
<accession>A0AAD5H4M3</accession>
<proteinExistence type="predicted"/>